<keyword evidence="2" id="KW-0732">Signal</keyword>
<dbReference type="RefSeq" id="WP_204815995.1">
    <property type="nucleotide sequence ID" value="NZ_JANHOF010000001.1"/>
</dbReference>
<feature type="signal peptide" evidence="2">
    <location>
        <begin position="1"/>
        <end position="23"/>
    </location>
</feature>
<organism evidence="4 5">
    <name type="scientific">Paenibacillus mendelii</name>
    <dbReference type="NCBI Taxonomy" id="206163"/>
    <lineage>
        <taxon>Bacteria</taxon>
        <taxon>Bacillati</taxon>
        <taxon>Bacillota</taxon>
        <taxon>Bacilli</taxon>
        <taxon>Bacillales</taxon>
        <taxon>Paenibacillaceae</taxon>
        <taxon>Paenibacillus</taxon>
    </lineage>
</organism>
<dbReference type="InterPro" id="IPR046780">
    <property type="entry name" value="aBig_2"/>
</dbReference>
<feature type="domain" description="Atrophied bacterial Ig" evidence="3">
    <location>
        <begin position="296"/>
        <end position="386"/>
    </location>
</feature>
<feature type="compositionally biased region" description="Basic and acidic residues" evidence="1">
    <location>
        <begin position="31"/>
        <end position="46"/>
    </location>
</feature>
<evidence type="ECO:0000256" key="2">
    <source>
        <dbReference type="SAM" id="SignalP"/>
    </source>
</evidence>
<dbReference type="Pfam" id="PF20578">
    <property type="entry name" value="aBig_2"/>
    <property type="match status" value="4"/>
</dbReference>
<proteinExistence type="predicted"/>
<reference evidence="4 5" key="1">
    <citation type="submission" date="2024-09" db="EMBL/GenBank/DDBJ databases">
        <authorList>
            <person name="Sun Q."/>
            <person name="Mori K."/>
        </authorList>
    </citation>
    <scope>NUCLEOTIDE SEQUENCE [LARGE SCALE GENOMIC DNA]</scope>
    <source>
        <strain evidence="4 5">CCM 4839</strain>
    </source>
</reference>
<feature type="domain" description="Atrophied bacterial Ig" evidence="3">
    <location>
        <begin position="199"/>
        <end position="288"/>
    </location>
</feature>
<evidence type="ECO:0000259" key="3">
    <source>
        <dbReference type="Pfam" id="PF20578"/>
    </source>
</evidence>
<evidence type="ECO:0000256" key="1">
    <source>
        <dbReference type="SAM" id="MobiDB-lite"/>
    </source>
</evidence>
<accession>A0ABV6JFX3</accession>
<feature type="compositionally biased region" description="Basic and acidic residues" evidence="1">
    <location>
        <begin position="91"/>
        <end position="107"/>
    </location>
</feature>
<sequence>MKKWLVGLLVLTLVLSGGTAAMAHGKQGNKGGHDGKHKQGEGKKEDCEDAVEALQHALKKAKTEKAKSAIKQTIEAIKQKCKADDDDDDDDNHHQWTDNQRVSKDKSALQVRYRKGDSASHVTGPVVLDKKGKNGSSVEWSSNKPAIISHNGLTVNRPSGSDEIVIMTATIRYKQALATKSFTLRVKGTAAALTDVQRVELDKAALQILFNGSDTAASVTQPLKELPVKGKNGSLIKWYSGAPNIISSDGKIVNRPVTGTGDAVVALTAVIQYNSAADVKMFQVTVKQLMPDAQRVAADKAALEIDYGGKDSVASVTRPFDALPARGMNGSTITWTSSAPAIISNDGKTVHRPANGAGDIGVIFTASITSGGITDYKVFIVTVKQEFTIAEKVAADKAELAITFAEKDTAASVTKPIGLPTKGYHGSTIMWYSNMPAIISNTGAVLNRPAQGQGDATVTMTAVISNSGISDMRSFVIRIKQMP</sequence>
<name>A0ABV6JFX3_9BACL</name>
<gene>
    <name evidence="4" type="ORF">ACFFJ8_26135</name>
</gene>
<feature type="region of interest" description="Disordered" evidence="1">
    <location>
        <begin position="23"/>
        <end position="46"/>
    </location>
</feature>
<feature type="domain" description="Atrophied bacterial Ig" evidence="3">
    <location>
        <begin position="102"/>
        <end position="187"/>
    </location>
</feature>
<feature type="chain" id="PRO_5046712290" evidence="2">
    <location>
        <begin position="24"/>
        <end position="483"/>
    </location>
</feature>
<keyword evidence="5" id="KW-1185">Reference proteome</keyword>
<evidence type="ECO:0000313" key="4">
    <source>
        <dbReference type="EMBL" id="MFC0394830.1"/>
    </source>
</evidence>
<evidence type="ECO:0000313" key="5">
    <source>
        <dbReference type="Proteomes" id="UP001589818"/>
    </source>
</evidence>
<dbReference type="Proteomes" id="UP001589818">
    <property type="component" value="Unassembled WGS sequence"/>
</dbReference>
<protein>
    <submittedName>
        <fullName evidence="4">Immunoglobulin-like domain-containing protein</fullName>
    </submittedName>
</protein>
<feature type="domain" description="Atrophied bacterial Ig" evidence="3">
    <location>
        <begin position="393"/>
        <end position="481"/>
    </location>
</feature>
<feature type="region of interest" description="Disordered" evidence="1">
    <location>
        <begin position="83"/>
        <end position="141"/>
    </location>
</feature>
<dbReference type="EMBL" id="JBHLVF010000041">
    <property type="protein sequence ID" value="MFC0394830.1"/>
    <property type="molecule type" value="Genomic_DNA"/>
</dbReference>
<comment type="caution">
    <text evidence="4">The sequence shown here is derived from an EMBL/GenBank/DDBJ whole genome shotgun (WGS) entry which is preliminary data.</text>
</comment>